<dbReference type="STRING" id="570277.EZMO1_0908"/>
<dbReference type="GO" id="GO:0015558">
    <property type="term" value="F:secondary active p-aminobenzoyl-glutamate transmembrane transporter activity"/>
    <property type="evidence" value="ECO:0007669"/>
    <property type="project" value="InterPro"/>
</dbReference>
<keyword evidence="1" id="KW-1133">Transmembrane helix</keyword>
<feature type="transmembrane region" description="Helical" evidence="1">
    <location>
        <begin position="395"/>
        <end position="416"/>
    </location>
</feature>
<evidence type="ECO:0000256" key="1">
    <source>
        <dbReference type="SAM" id="Phobius"/>
    </source>
</evidence>
<feature type="transmembrane region" description="Helical" evidence="1">
    <location>
        <begin position="221"/>
        <end position="240"/>
    </location>
</feature>
<sequence length="524" mass="55874">MNNASSAASHSGGSSAQSTFMDRFLDRIERTGNRLPDPAMLFVYCLGLVLVLSALFSMFSFSYINPRTGEALQVANLIDADYLADLFASMVNTFTSFAPLGMVLASVMGVGIAESSGYINIALKKMVRVTPDKLLAPAVVFIGAVSSIATDAGYVLVIPIGAIIFKAAGRHPLAGLAAAFAGVSGGFSAGLLPSALDPLLQSFTQSAAQLFDPDYQMNPLANYYFTFCSTFLVTLMGWFVTERIVEPHLQSVEVSDEEGSVEDMSSYSAQENRAFTVSSLVLLGMGLALFALCLPETSPMRAADGSLTAFSSPLMRSIVPLIFIFFLTPGVIYGRMTGTFKNHRDVIGSMSGSMKTMSSYIVMAFFCSQFLKAFGDSNLGTLLALSGADLLQAMNLPGQVTIVGIVLLTAVVNLCVGSASAKWAIIGPIFVPMLMAVGISPELAQAAYRIGDSSSNIITPMMSYYPVIIVFTQRYVKNAGIGTVASMMMPYSIVFMIGWTAFLLLFWALGLPLGIGATYTYPIM</sequence>
<feature type="transmembrane region" description="Helical" evidence="1">
    <location>
        <begin position="453"/>
        <end position="472"/>
    </location>
</feature>
<dbReference type="PANTHER" id="PTHR30282">
    <property type="entry name" value="P-AMINOBENZOYL GLUTAMATE TRANSPORTER"/>
    <property type="match status" value="1"/>
</dbReference>
<proteinExistence type="predicted"/>
<feature type="transmembrane region" description="Helical" evidence="1">
    <location>
        <begin position="172"/>
        <end position="192"/>
    </location>
</feature>
<dbReference type="InterPro" id="IPR004697">
    <property type="entry name" value="AbgT"/>
</dbReference>
<feature type="transmembrane region" description="Helical" evidence="1">
    <location>
        <begin position="357"/>
        <end position="375"/>
    </location>
</feature>
<dbReference type="Pfam" id="PF03806">
    <property type="entry name" value="ABG_transport"/>
    <property type="match status" value="1"/>
</dbReference>
<protein>
    <submittedName>
        <fullName evidence="2">Aminobenzoyl-glutamate transport protein</fullName>
    </submittedName>
</protein>
<feature type="transmembrane region" description="Helical" evidence="1">
    <location>
        <begin position="274"/>
        <end position="294"/>
    </location>
</feature>
<dbReference type="AlphaFoldDB" id="A0A142B8P7"/>
<reference evidence="2 3" key="1">
    <citation type="journal article" date="2016" name="Front. Microbiol.">
        <title>Genomic Insight into the Host-Endosymbiont Relationship of Endozoicomonas montiporae CL-33(T) with its Coral Host.</title>
        <authorList>
            <person name="Ding J.-Y."/>
            <person name="Shiu J.-H."/>
            <person name="Chen W.-M."/>
            <person name="Chiang Y.-R."/>
            <person name="Tang S.-L."/>
        </authorList>
    </citation>
    <scope>NUCLEOTIDE SEQUENCE [LARGE SCALE GENOMIC DNA]</scope>
    <source>
        <strain evidence="2 3">CL-33</strain>
    </source>
</reference>
<name>A0A142B8P7_9GAMM</name>
<dbReference type="PANTHER" id="PTHR30282:SF1">
    <property type="entry name" value="ABGT FAMILY TRANSPORTER"/>
    <property type="match status" value="1"/>
</dbReference>
<dbReference type="EMBL" id="CP013251">
    <property type="protein sequence ID" value="AMO55123.1"/>
    <property type="molecule type" value="Genomic_DNA"/>
</dbReference>
<dbReference type="PATRIC" id="fig|570277.3.peg.990"/>
<feature type="transmembrane region" description="Helical" evidence="1">
    <location>
        <begin position="139"/>
        <end position="165"/>
    </location>
</feature>
<evidence type="ECO:0000313" key="3">
    <source>
        <dbReference type="Proteomes" id="UP000071065"/>
    </source>
</evidence>
<keyword evidence="1" id="KW-0812">Transmembrane</keyword>
<dbReference type="KEGG" id="emp:EZMO1_0908"/>
<feature type="transmembrane region" description="Helical" evidence="1">
    <location>
        <begin position="493"/>
        <end position="515"/>
    </location>
</feature>
<organism evidence="2 3">
    <name type="scientific">Endozoicomonas montiporae CL-33</name>
    <dbReference type="NCBI Taxonomy" id="570277"/>
    <lineage>
        <taxon>Bacteria</taxon>
        <taxon>Pseudomonadati</taxon>
        <taxon>Pseudomonadota</taxon>
        <taxon>Gammaproteobacteria</taxon>
        <taxon>Oceanospirillales</taxon>
        <taxon>Endozoicomonadaceae</taxon>
        <taxon>Endozoicomonas</taxon>
    </lineage>
</organism>
<evidence type="ECO:0000313" key="2">
    <source>
        <dbReference type="EMBL" id="AMO55123.1"/>
    </source>
</evidence>
<feature type="transmembrane region" description="Helical" evidence="1">
    <location>
        <begin position="314"/>
        <end position="336"/>
    </location>
</feature>
<gene>
    <name evidence="2" type="primary">abgT1</name>
    <name evidence="2" type="ORF">EZMO1_0908</name>
</gene>
<dbReference type="RefSeq" id="WP_051789854.1">
    <property type="nucleotide sequence ID" value="NZ_CP013251.1"/>
</dbReference>
<dbReference type="GO" id="GO:1902604">
    <property type="term" value="P:p-aminobenzoyl-glutamate transmembrane transport"/>
    <property type="evidence" value="ECO:0007669"/>
    <property type="project" value="InterPro"/>
</dbReference>
<dbReference type="Proteomes" id="UP000071065">
    <property type="component" value="Chromosome"/>
</dbReference>
<feature type="transmembrane region" description="Helical" evidence="1">
    <location>
        <begin position="97"/>
        <end position="119"/>
    </location>
</feature>
<feature type="transmembrane region" description="Helical" evidence="1">
    <location>
        <begin position="41"/>
        <end position="64"/>
    </location>
</feature>
<feature type="transmembrane region" description="Helical" evidence="1">
    <location>
        <begin position="423"/>
        <end position="441"/>
    </location>
</feature>
<keyword evidence="1" id="KW-0472">Membrane</keyword>
<accession>A0A142B8P7</accession>